<dbReference type="Gene3D" id="2.130.10.10">
    <property type="entry name" value="YVTN repeat-like/Quinoprotein amine dehydrogenase"/>
    <property type="match status" value="2"/>
</dbReference>
<reference evidence="5" key="1">
    <citation type="submission" date="2011-08" db="EMBL/GenBank/DDBJ databases">
        <authorList>
            <person name="Rombauts S."/>
        </authorList>
    </citation>
    <scope>NUCLEOTIDE SEQUENCE</scope>
    <source>
        <strain evidence="5">London</strain>
    </source>
</reference>
<gene>
    <name evidence="4" type="primary">107368014</name>
</gene>
<dbReference type="PANTHER" id="PTHR18763">
    <property type="entry name" value="WD-REPEAT PROTEIN 18"/>
    <property type="match status" value="1"/>
</dbReference>
<dbReference type="PROSITE" id="PS50294">
    <property type="entry name" value="WD_REPEATS_REGION"/>
    <property type="match status" value="2"/>
</dbReference>
<evidence type="ECO:0008006" key="6">
    <source>
        <dbReference type="Google" id="ProtNLM"/>
    </source>
</evidence>
<dbReference type="OMA" id="RYKGGGC"/>
<keyword evidence="1 3" id="KW-0853">WD repeat</keyword>
<feature type="repeat" description="WD" evidence="3">
    <location>
        <begin position="117"/>
        <end position="148"/>
    </location>
</feature>
<dbReference type="eggNOG" id="KOG0646">
    <property type="taxonomic scope" value="Eukaryota"/>
</dbReference>
<dbReference type="HOGENOM" id="CLU_029749_0_0_1"/>
<dbReference type="Pfam" id="PF00400">
    <property type="entry name" value="WD40"/>
    <property type="match status" value="2"/>
</dbReference>
<sequence>MPAKQVIVTSTLNSTYWSINVQDLLTGTQVSCFKESITCGYNGLACLFDQYFLCSQKDSSVVHLWSLRKKSIVRTRMKCPSTVTSLAATPDGMYIVLGLEEKIYIYMTSSGRLCSILERHYQPVTCIRMSKCGSFFISGGEDGLVLVWILSTILSNGYNEHQNSSDNSESLNPMHTWSYHNGKITDIHCGYTGIRGKCCSVSVDSTCKVYDILSGNLLISISFDEPLWSVVMDPAQNYLFVGGEKGNIYETKLFDTQQILNDLNKPQPKIFSGHSGKVTHLAVSIDGLALVSGSHDSKVMVWHIISKQKMKTFEHRGAITNLLVIPTPRGILEEEGPLIPVKPFKLTNDPNLDPLEKDLIHVKNELIDLDKDETPANDGQLFRLSSNASTSDDGEEIEKLKKINQQIYEFSVDSIFKNLVK</sequence>
<dbReference type="SMART" id="SM00320">
    <property type="entry name" value="WD40"/>
    <property type="match status" value="5"/>
</dbReference>
<dbReference type="STRING" id="32264.T1KWY8"/>
<keyword evidence="2" id="KW-0677">Repeat</keyword>
<reference evidence="4" key="2">
    <citation type="submission" date="2015-06" db="UniProtKB">
        <authorList>
            <consortium name="EnsemblMetazoa"/>
        </authorList>
    </citation>
    <scope>IDENTIFICATION</scope>
</reference>
<dbReference type="GO" id="GO:0006261">
    <property type="term" value="P:DNA-templated DNA replication"/>
    <property type="evidence" value="ECO:0007669"/>
    <property type="project" value="TreeGrafter"/>
</dbReference>
<evidence type="ECO:0000256" key="3">
    <source>
        <dbReference type="PROSITE-ProRule" id="PRU00221"/>
    </source>
</evidence>
<dbReference type="InterPro" id="IPR001680">
    <property type="entry name" value="WD40_rpt"/>
</dbReference>
<dbReference type="PROSITE" id="PS50082">
    <property type="entry name" value="WD_REPEATS_2"/>
    <property type="match status" value="2"/>
</dbReference>
<proteinExistence type="predicted"/>
<keyword evidence="5" id="KW-1185">Reference proteome</keyword>
<name>T1KWY8_TETUR</name>
<dbReference type="InterPro" id="IPR015943">
    <property type="entry name" value="WD40/YVTN_repeat-like_dom_sf"/>
</dbReference>
<dbReference type="PANTHER" id="PTHR18763:SF0">
    <property type="entry name" value="WD REPEAT-CONTAINING PROTEIN 18"/>
    <property type="match status" value="1"/>
</dbReference>
<dbReference type="InterPro" id="IPR045227">
    <property type="entry name" value="WDR18/Ipi3/RID3"/>
</dbReference>
<feature type="repeat" description="WD" evidence="3">
    <location>
        <begin position="271"/>
        <end position="312"/>
    </location>
</feature>
<dbReference type="InterPro" id="IPR036322">
    <property type="entry name" value="WD40_repeat_dom_sf"/>
</dbReference>
<accession>T1KWY8</accession>
<dbReference type="GO" id="GO:0006364">
    <property type="term" value="P:rRNA processing"/>
    <property type="evidence" value="ECO:0007669"/>
    <property type="project" value="TreeGrafter"/>
</dbReference>
<dbReference type="AlphaFoldDB" id="T1KWY8"/>
<dbReference type="SUPFAM" id="SSF50978">
    <property type="entry name" value="WD40 repeat-like"/>
    <property type="match status" value="1"/>
</dbReference>
<dbReference type="EnsemblMetazoa" id="tetur25g00500.1">
    <property type="protein sequence ID" value="tetur25g00500.1"/>
    <property type="gene ID" value="tetur25g00500"/>
</dbReference>
<protein>
    <recommendedName>
        <fullName evidence="6">WD repeat-containing protein 18</fullName>
    </recommendedName>
</protein>
<evidence type="ECO:0000313" key="5">
    <source>
        <dbReference type="Proteomes" id="UP000015104"/>
    </source>
</evidence>
<dbReference type="EMBL" id="CAEY01000675">
    <property type="status" value="NOT_ANNOTATED_CDS"/>
    <property type="molecule type" value="Genomic_DNA"/>
</dbReference>
<evidence type="ECO:0000313" key="4">
    <source>
        <dbReference type="EnsemblMetazoa" id="tetur25g00500.1"/>
    </source>
</evidence>
<evidence type="ECO:0000256" key="1">
    <source>
        <dbReference type="ARBA" id="ARBA00022574"/>
    </source>
</evidence>
<dbReference type="GO" id="GO:0005656">
    <property type="term" value="C:nuclear pre-replicative complex"/>
    <property type="evidence" value="ECO:0007669"/>
    <property type="project" value="TreeGrafter"/>
</dbReference>
<organism evidence="4 5">
    <name type="scientific">Tetranychus urticae</name>
    <name type="common">Two-spotted spider mite</name>
    <dbReference type="NCBI Taxonomy" id="32264"/>
    <lineage>
        <taxon>Eukaryota</taxon>
        <taxon>Metazoa</taxon>
        <taxon>Ecdysozoa</taxon>
        <taxon>Arthropoda</taxon>
        <taxon>Chelicerata</taxon>
        <taxon>Arachnida</taxon>
        <taxon>Acari</taxon>
        <taxon>Acariformes</taxon>
        <taxon>Trombidiformes</taxon>
        <taxon>Prostigmata</taxon>
        <taxon>Eleutherengona</taxon>
        <taxon>Raphignathae</taxon>
        <taxon>Tetranychoidea</taxon>
        <taxon>Tetranychidae</taxon>
        <taxon>Tetranychus</taxon>
    </lineage>
</organism>
<dbReference type="KEGG" id="tut:107368014"/>
<dbReference type="Proteomes" id="UP000015104">
    <property type="component" value="Unassembled WGS sequence"/>
</dbReference>
<dbReference type="GO" id="GO:0120330">
    <property type="term" value="C:rixosome complex"/>
    <property type="evidence" value="ECO:0007669"/>
    <property type="project" value="TreeGrafter"/>
</dbReference>
<dbReference type="OrthoDB" id="756370at2759"/>
<evidence type="ECO:0000256" key="2">
    <source>
        <dbReference type="ARBA" id="ARBA00022737"/>
    </source>
</evidence>